<name>A0ACB7HWU9_MANES</name>
<reference evidence="2" key="1">
    <citation type="journal article" date="2016" name="Nat. Biotechnol.">
        <title>Sequencing wild and cultivated cassava and related species reveals extensive interspecific hybridization and genetic diversity.</title>
        <authorList>
            <person name="Bredeson J.V."/>
            <person name="Lyons J.B."/>
            <person name="Prochnik S.E."/>
            <person name="Wu G.A."/>
            <person name="Ha C.M."/>
            <person name="Edsinger-Gonzales E."/>
            <person name="Grimwood J."/>
            <person name="Schmutz J."/>
            <person name="Rabbi I.Y."/>
            <person name="Egesi C."/>
            <person name="Nauluvula P."/>
            <person name="Lebot V."/>
            <person name="Ndunguru J."/>
            <person name="Mkamilo G."/>
            <person name="Bart R.S."/>
            <person name="Setter T.L."/>
            <person name="Gleadow R.M."/>
            <person name="Kulakow P."/>
            <person name="Ferguson M.E."/>
            <person name="Rounsley S."/>
            <person name="Rokhsar D.S."/>
        </authorList>
    </citation>
    <scope>NUCLEOTIDE SEQUENCE [LARGE SCALE GENOMIC DNA]</scope>
    <source>
        <strain evidence="2">cv. AM560-2</strain>
    </source>
</reference>
<protein>
    <submittedName>
        <fullName evidence="1">Uncharacterized protein</fullName>
    </submittedName>
</protein>
<keyword evidence="2" id="KW-1185">Reference proteome</keyword>
<evidence type="ECO:0000313" key="1">
    <source>
        <dbReference type="EMBL" id="KAG8657274.1"/>
    </source>
</evidence>
<dbReference type="EMBL" id="CM004389">
    <property type="protein sequence ID" value="KAG8657274.1"/>
    <property type="molecule type" value="Genomic_DNA"/>
</dbReference>
<dbReference type="Proteomes" id="UP000091857">
    <property type="component" value="Chromosome 3"/>
</dbReference>
<accession>A0ACB7HWU9</accession>
<organism evidence="1 2">
    <name type="scientific">Manihot esculenta</name>
    <name type="common">Cassava</name>
    <name type="synonym">Jatropha manihot</name>
    <dbReference type="NCBI Taxonomy" id="3983"/>
    <lineage>
        <taxon>Eukaryota</taxon>
        <taxon>Viridiplantae</taxon>
        <taxon>Streptophyta</taxon>
        <taxon>Embryophyta</taxon>
        <taxon>Tracheophyta</taxon>
        <taxon>Spermatophyta</taxon>
        <taxon>Magnoliopsida</taxon>
        <taxon>eudicotyledons</taxon>
        <taxon>Gunneridae</taxon>
        <taxon>Pentapetalae</taxon>
        <taxon>rosids</taxon>
        <taxon>fabids</taxon>
        <taxon>Malpighiales</taxon>
        <taxon>Euphorbiaceae</taxon>
        <taxon>Crotonoideae</taxon>
        <taxon>Manihoteae</taxon>
        <taxon>Manihot</taxon>
    </lineage>
</organism>
<gene>
    <name evidence="1" type="ORF">MANES_03G057200v8</name>
</gene>
<sequence length="573" mass="65143">MPLFLSCYQVSTFKHFMDSLSFHSFCRKILPIWVSVLGQVSSAVSQFTLSLSPIPHPGSLLLLVIKGREGSFNLTRLSFLSVISEEGDILYRDPLKAFACSPGLQILENEHTQVEGSKMIFGKGSHNTIDILVPPSTSSSKDRHSRFSLLLENLNILEESFADSDVLKLERDILMHLGRLGALKLFNTCLRRTFSDVPTETVGECEINGISNNHVNEVIVRSAKKEERKSRRKRASSKTNLVASLSLPSKSIQSGPGKPTYSSAKKASNSQSRRLVIARNEAEMSRGVKMVAELEKIRTTLEEEAGRVVSWSCWAEAAGLDMKELQQRLRFGWHCRDELIRSTRPLVLYFARNYRGMGIALEDLLQAGTVGVLQGAERFDHTRGYRFSTYVQYWIRKSMSKIVTRHARGIQIPCTLSQAINQIQKARKALNTRYGKYADDTEIAKFTGLSLAKIESASKCLRVVGSIDQKVGDSLNAKYLEFMSDTSIQRPEEVVMRQHMIKDIHNLLRGMESRERQVLILRYGLKDYQPKSLEEIGKLFHVSKEWVRRLEKKVITRLRNEEICRNLRHYMNP</sequence>
<comment type="caution">
    <text evidence="1">The sequence shown here is derived from an EMBL/GenBank/DDBJ whole genome shotgun (WGS) entry which is preliminary data.</text>
</comment>
<proteinExistence type="predicted"/>
<evidence type="ECO:0000313" key="2">
    <source>
        <dbReference type="Proteomes" id="UP000091857"/>
    </source>
</evidence>